<evidence type="ECO:0000313" key="3">
    <source>
        <dbReference type="EMBL" id="MDG0859848.1"/>
    </source>
</evidence>
<keyword evidence="3" id="KW-0808">Transferase</keyword>
<dbReference type="AlphaFoldDB" id="A0A9X4LB52"/>
<accession>A0A9X4LB52</accession>
<dbReference type="GO" id="GO:0004792">
    <property type="term" value="F:thiosulfate-cyanide sulfurtransferase activity"/>
    <property type="evidence" value="ECO:0007669"/>
    <property type="project" value="TreeGrafter"/>
</dbReference>
<dbReference type="InterPro" id="IPR000594">
    <property type="entry name" value="ThiF_NAD_FAD-bd"/>
</dbReference>
<feature type="domain" description="THIF-type NAD/FAD binding fold" evidence="2">
    <location>
        <begin position="6"/>
        <end position="235"/>
    </location>
</feature>
<dbReference type="Proteomes" id="UP001152302">
    <property type="component" value="Unassembled WGS sequence"/>
</dbReference>
<dbReference type="FunFam" id="3.40.50.720:FF:000080">
    <property type="entry name" value="Thiazole biosynthesis adenylyltransferase ThiF"/>
    <property type="match status" value="1"/>
</dbReference>
<comment type="similarity">
    <text evidence="1">Belongs to the HesA/MoeB/ThiF family.</text>
</comment>
<sequence>MTKDRYSRQTLFKHIGPEGQDKIMQSHVLIVGVGALGTHLAESLVRAGVGTLTIVDRDYIEYSNLQRQTLFNESDALEGLPKVVAAKQKLLDIRQDLKIHSYIAHVNRQFLDDNAGSAQLILDATDNFETRQLINDFAFQKGTPWVYGGVVQSTYVEAAFIPGHTPCFNCLVPQLPAINMTCDTVGVIQPAVTMTTSLQMRDALKILTEQHVPAKVTYGDLWEGAHFTFGFSKLQRRDCKTCGCKPTYPHLNETKRQFASLCGRDTVQYENPDISQEMLEAFLTQQNIAYRRNPYMIHFEYNGYRIVSFKGGRLLIHGMTKPQQAITLINQLFG</sequence>
<proteinExistence type="inferred from homology"/>
<dbReference type="Gene3D" id="3.40.50.720">
    <property type="entry name" value="NAD(P)-binding Rossmann-like Domain"/>
    <property type="match status" value="1"/>
</dbReference>
<dbReference type="PANTHER" id="PTHR10953">
    <property type="entry name" value="UBIQUITIN-ACTIVATING ENZYME E1"/>
    <property type="match status" value="1"/>
</dbReference>
<dbReference type="CDD" id="cd00757">
    <property type="entry name" value="ThiF_MoeB_HesA_family"/>
    <property type="match status" value="1"/>
</dbReference>
<dbReference type="GO" id="GO:0008146">
    <property type="term" value="F:sulfotransferase activity"/>
    <property type="evidence" value="ECO:0007669"/>
    <property type="project" value="TreeGrafter"/>
</dbReference>
<dbReference type="GO" id="GO:0005829">
    <property type="term" value="C:cytosol"/>
    <property type="evidence" value="ECO:0007669"/>
    <property type="project" value="TreeGrafter"/>
</dbReference>
<dbReference type="GO" id="GO:0016779">
    <property type="term" value="F:nucleotidyltransferase activity"/>
    <property type="evidence" value="ECO:0007669"/>
    <property type="project" value="UniProtKB-KW"/>
</dbReference>
<protein>
    <submittedName>
        <fullName evidence="3">ThiF family adenylyltransferase</fullName>
    </submittedName>
</protein>
<organism evidence="3 4">
    <name type="scientific">Staphylococcus equorum</name>
    <dbReference type="NCBI Taxonomy" id="246432"/>
    <lineage>
        <taxon>Bacteria</taxon>
        <taxon>Bacillati</taxon>
        <taxon>Bacillota</taxon>
        <taxon>Bacilli</taxon>
        <taxon>Bacillales</taxon>
        <taxon>Staphylococcaceae</taxon>
        <taxon>Staphylococcus</taxon>
    </lineage>
</organism>
<gene>
    <name evidence="3" type="ORF">M4L21_10970</name>
</gene>
<name>A0A9X4LB52_9STAP</name>
<evidence type="ECO:0000256" key="1">
    <source>
        <dbReference type="ARBA" id="ARBA00009919"/>
    </source>
</evidence>
<dbReference type="InterPro" id="IPR045886">
    <property type="entry name" value="ThiF/MoeB/HesA"/>
</dbReference>
<comment type="caution">
    <text evidence="3">The sequence shown here is derived from an EMBL/GenBank/DDBJ whole genome shotgun (WGS) entry which is preliminary data.</text>
</comment>
<evidence type="ECO:0000313" key="4">
    <source>
        <dbReference type="Proteomes" id="UP001152302"/>
    </source>
</evidence>
<dbReference type="InterPro" id="IPR035985">
    <property type="entry name" value="Ubiquitin-activating_enz"/>
</dbReference>
<dbReference type="PANTHER" id="PTHR10953:SF102">
    <property type="entry name" value="ADENYLYLTRANSFERASE AND SULFURTRANSFERASE MOCS3"/>
    <property type="match status" value="1"/>
</dbReference>
<dbReference type="Pfam" id="PF00899">
    <property type="entry name" value="ThiF"/>
    <property type="match status" value="1"/>
</dbReference>
<dbReference type="RefSeq" id="WP_277581738.1">
    <property type="nucleotide sequence ID" value="NZ_JAMBPV010000006.1"/>
</dbReference>
<dbReference type="GO" id="GO:0008641">
    <property type="term" value="F:ubiquitin-like modifier activating enzyme activity"/>
    <property type="evidence" value="ECO:0007669"/>
    <property type="project" value="InterPro"/>
</dbReference>
<keyword evidence="3" id="KW-0548">Nucleotidyltransferase</keyword>
<dbReference type="EMBL" id="JAMBPX010000007">
    <property type="protein sequence ID" value="MDG0859848.1"/>
    <property type="molecule type" value="Genomic_DNA"/>
</dbReference>
<reference evidence="3" key="1">
    <citation type="submission" date="2022-05" db="EMBL/GenBank/DDBJ databases">
        <title>Comparative genomics of Staphylococcus equorum isolates.</title>
        <authorList>
            <person name="Luelf R.H."/>
        </authorList>
    </citation>
    <scope>NUCLEOTIDE SEQUENCE</scope>
    <source>
        <strain evidence="3">TMW 2.2343</strain>
    </source>
</reference>
<evidence type="ECO:0000259" key="2">
    <source>
        <dbReference type="Pfam" id="PF00899"/>
    </source>
</evidence>
<dbReference type="SUPFAM" id="SSF69572">
    <property type="entry name" value="Activating enzymes of the ubiquitin-like proteins"/>
    <property type="match status" value="1"/>
</dbReference>